<protein>
    <recommendedName>
        <fullName evidence="4">BTB domain-containing protein</fullName>
    </recommendedName>
</protein>
<organism evidence="2 3">
    <name type="scientific">Coprinopsis marcescibilis</name>
    <name type="common">Agaric fungus</name>
    <name type="synonym">Psathyrella marcescibilis</name>
    <dbReference type="NCBI Taxonomy" id="230819"/>
    <lineage>
        <taxon>Eukaryota</taxon>
        <taxon>Fungi</taxon>
        <taxon>Dikarya</taxon>
        <taxon>Basidiomycota</taxon>
        <taxon>Agaricomycotina</taxon>
        <taxon>Agaricomycetes</taxon>
        <taxon>Agaricomycetidae</taxon>
        <taxon>Agaricales</taxon>
        <taxon>Agaricineae</taxon>
        <taxon>Psathyrellaceae</taxon>
        <taxon>Coprinopsis</taxon>
    </lineage>
</organism>
<dbReference type="OrthoDB" id="2923697at2759"/>
<evidence type="ECO:0008006" key="4">
    <source>
        <dbReference type="Google" id="ProtNLM"/>
    </source>
</evidence>
<feature type="compositionally biased region" description="Basic and acidic residues" evidence="1">
    <location>
        <begin position="19"/>
        <end position="34"/>
    </location>
</feature>
<dbReference type="Proteomes" id="UP000307440">
    <property type="component" value="Unassembled WGS sequence"/>
</dbReference>
<accession>A0A5C3L484</accession>
<sequence length="414" mass="47032">MRDTRAGLDGLSGASISSARDRGEEPSRKRQRVNEDEESQPLGAHTSSRSTKDPECYSGPRQAGDHIVLVQGVLFKFKDHSLGECQRLKEKIYRGRASIPAGKEWTDEAPYKVEDPRITPTQFRSLHWFLHLSPEENVALKTHPTVNDFTRILHLSAICKTYAMNDVYRICFEFIEQKVTKKEIMDPMSSEELTTLVKAIIHLQGTTTVIEDEGVKLAKTLTNIENFWCERVIKKDGAIGSVPSIHAAEQLNLSRLRGTAYYQHLEELYGPDADQRVSTDGIVTPPKVNARLNKEQLIRLFFGHSLLVNFWDTFRPTPMQLPRAHECSEEEHKICSAAWNNAWKTVLGWGRLTRIASFRVPELIYILRDMLSNEKELTEPVRPACKRAGLLALQKKREELQMGLGSYFLGCITA</sequence>
<keyword evidence="3" id="KW-1185">Reference proteome</keyword>
<evidence type="ECO:0000313" key="2">
    <source>
        <dbReference type="EMBL" id="TFK27627.1"/>
    </source>
</evidence>
<evidence type="ECO:0000313" key="3">
    <source>
        <dbReference type="Proteomes" id="UP000307440"/>
    </source>
</evidence>
<name>A0A5C3L484_COPMA</name>
<proteinExistence type="predicted"/>
<gene>
    <name evidence="2" type="ORF">FA15DRAFT_635551</name>
</gene>
<evidence type="ECO:0000256" key="1">
    <source>
        <dbReference type="SAM" id="MobiDB-lite"/>
    </source>
</evidence>
<feature type="region of interest" description="Disordered" evidence="1">
    <location>
        <begin position="1"/>
        <end position="60"/>
    </location>
</feature>
<reference evidence="2 3" key="1">
    <citation type="journal article" date="2019" name="Nat. Ecol. Evol.">
        <title>Megaphylogeny resolves global patterns of mushroom evolution.</title>
        <authorList>
            <person name="Varga T."/>
            <person name="Krizsan K."/>
            <person name="Foldi C."/>
            <person name="Dima B."/>
            <person name="Sanchez-Garcia M."/>
            <person name="Sanchez-Ramirez S."/>
            <person name="Szollosi G.J."/>
            <person name="Szarkandi J.G."/>
            <person name="Papp V."/>
            <person name="Albert L."/>
            <person name="Andreopoulos W."/>
            <person name="Angelini C."/>
            <person name="Antonin V."/>
            <person name="Barry K.W."/>
            <person name="Bougher N.L."/>
            <person name="Buchanan P."/>
            <person name="Buyck B."/>
            <person name="Bense V."/>
            <person name="Catcheside P."/>
            <person name="Chovatia M."/>
            <person name="Cooper J."/>
            <person name="Damon W."/>
            <person name="Desjardin D."/>
            <person name="Finy P."/>
            <person name="Geml J."/>
            <person name="Haridas S."/>
            <person name="Hughes K."/>
            <person name="Justo A."/>
            <person name="Karasinski D."/>
            <person name="Kautmanova I."/>
            <person name="Kiss B."/>
            <person name="Kocsube S."/>
            <person name="Kotiranta H."/>
            <person name="LaButti K.M."/>
            <person name="Lechner B.E."/>
            <person name="Liimatainen K."/>
            <person name="Lipzen A."/>
            <person name="Lukacs Z."/>
            <person name="Mihaltcheva S."/>
            <person name="Morgado L.N."/>
            <person name="Niskanen T."/>
            <person name="Noordeloos M.E."/>
            <person name="Ohm R.A."/>
            <person name="Ortiz-Santana B."/>
            <person name="Ovrebo C."/>
            <person name="Racz N."/>
            <person name="Riley R."/>
            <person name="Savchenko A."/>
            <person name="Shiryaev A."/>
            <person name="Soop K."/>
            <person name="Spirin V."/>
            <person name="Szebenyi C."/>
            <person name="Tomsovsky M."/>
            <person name="Tulloss R.E."/>
            <person name="Uehling J."/>
            <person name="Grigoriev I.V."/>
            <person name="Vagvolgyi C."/>
            <person name="Papp T."/>
            <person name="Martin F.M."/>
            <person name="Miettinen O."/>
            <person name="Hibbett D.S."/>
            <person name="Nagy L.G."/>
        </authorList>
    </citation>
    <scope>NUCLEOTIDE SEQUENCE [LARGE SCALE GENOMIC DNA]</scope>
    <source>
        <strain evidence="2 3">CBS 121175</strain>
    </source>
</reference>
<dbReference type="EMBL" id="ML210163">
    <property type="protein sequence ID" value="TFK27627.1"/>
    <property type="molecule type" value="Genomic_DNA"/>
</dbReference>
<dbReference type="AlphaFoldDB" id="A0A5C3L484"/>